<proteinExistence type="predicted"/>
<dbReference type="Proteomes" id="UP000678513">
    <property type="component" value="Chromosome"/>
</dbReference>
<accession>A0ABX7Y7G7</accession>
<reference evidence="1 2" key="1">
    <citation type="submission" date="2021-03" db="EMBL/GenBank/DDBJ databases">
        <title>Human Oral Microbial Genomes.</title>
        <authorList>
            <person name="Johnston C.D."/>
            <person name="Chen T."/>
            <person name="Dewhirst F.E."/>
        </authorList>
    </citation>
    <scope>NUCLEOTIDE SEQUENCE [LARGE SCALE GENOMIC DNA]</scope>
    <source>
        <strain evidence="1 2">DSMZ 100122</strain>
    </source>
</reference>
<evidence type="ECO:0000313" key="2">
    <source>
        <dbReference type="Proteomes" id="UP000678513"/>
    </source>
</evidence>
<name>A0ABX7Y7G7_9ACTN</name>
<organism evidence="1 2">
    <name type="scientific">Arachnia rubra</name>
    <dbReference type="NCBI Taxonomy" id="1547448"/>
    <lineage>
        <taxon>Bacteria</taxon>
        <taxon>Bacillati</taxon>
        <taxon>Actinomycetota</taxon>
        <taxon>Actinomycetes</taxon>
        <taxon>Propionibacteriales</taxon>
        <taxon>Propionibacteriaceae</taxon>
        <taxon>Arachnia</taxon>
    </lineage>
</organism>
<dbReference type="RefSeq" id="WP_212325439.1">
    <property type="nucleotide sequence ID" value="NZ_AP024463.1"/>
</dbReference>
<evidence type="ECO:0000313" key="1">
    <source>
        <dbReference type="EMBL" id="QUC08839.1"/>
    </source>
</evidence>
<dbReference type="EMBL" id="CP072384">
    <property type="protein sequence ID" value="QUC08839.1"/>
    <property type="molecule type" value="Genomic_DNA"/>
</dbReference>
<protein>
    <submittedName>
        <fullName evidence="1">Uncharacterized protein</fullName>
    </submittedName>
</protein>
<gene>
    <name evidence="1" type="ORF">J5A65_03640</name>
</gene>
<keyword evidence="2" id="KW-1185">Reference proteome</keyword>
<sequence>MPFMRKRGLSLEDQVLELAVQEFRARGFESRVEGTGDDTALTLLDPAGQESHTFMLKNTFDMARRTPPDEWPQLVAYRIGSVSDALSAPEPSDLTPEQLRAQIRTRLYPPEAGRSSYERVIAEGLALALTLDFPTTVVTLTDQNIEGIALPLDELYAVGQANTDCEPIDDRFDLSENVSAFTGESLFVASRAANWASLVPEVVGPAPLGVAFGVPSREVVFYSVLRHADWADQIRELAYRLSDYISDPRYTHPGGVVSDSIYYASPEGAISQLAFFANPQELVMIPDPGFERRFVSS</sequence>